<keyword evidence="1" id="KW-0472">Membrane</keyword>
<dbReference type="EMBL" id="GL883076">
    <property type="protein sequence ID" value="EGF93846.1"/>
    <property type="molecule type" value="Genomic_DNA"/>
</dbReference>
<sequence length="93" mass="10303">MPAVLIGVLRDVDFGHHLESLAITFTVSVVQTLLVFGLRVDSWMHETANFLRHYESASDVARIPINLVLAIGFALNLLIVVIARRPKQVLING</sequence>
<evidence type="ECO:0000313" key="2">
    <source>
        <dbReference type="EMBL" id="EGF93846.1"/>
    </source>
</evidence>
<dbReference type="Proteomes" id="UP000006512">
    <property type="component" value="Unassembled WGS sequence"/>
</dbReference>
<dbReference type="STRING" id="715226.ABI_00780"/>
<keyword evidence="1" id="KW-1133">Transmembrane helix</keyword>
<keyword evidence="3" id="KW-1185">Reference proteome</keyword>
<organism evidence="2 3">
    <name type="scientific">Asticcacaulis biprosthecium C19</name>
    <dbReference type="NCBI Taxonomy" id="715226"/>
    <lineage>
        <taxon>Bacteria</taxon>
        <taxon>Pseudomonadati</taxon>
        <taxon>Pseudomonadota</taxon>
        <taxon>Alphaproteobacteria</taxon>
        <taxon>Caulobacterales</taxon>
        <taxon>Caulobacteraceae</taxon>
        <taxon>Asticcacaulis</taxon>
    </lineage>
</organism>
<name>F4QG35_9CAUL</name>
<gene>
    <name evidence="2" type="ORF">ABI_00780</name>
</gene>
<protein>
    <submittedName>
        <fullName evidence="2">Uncharacterized protein</fullName>
    </submittedName>
</protein>
<keyword evidence="1" id="KW-0812">Transmembrane</keyword>
<dbReference type="AlphaFoldDB" id="F4QG35"/>
<dbReference type="HOGENOM" id="CLU_2393506_0_0_5"/>
<feature type="transmembrane region" description="Helical" evidence="1">
    <location>
        <begin position="21"/>
        <end position="40"/>
    </location>
</feature>
<proteinExistence type="predicted"/>
<reference evidence="3" key="1">
    <citation type="submission" date="2011-03" db="EMBL/GenBank/DDBJ databases">
        <title>Draft genome sequence of Brevundimonas diminuta.</title>
        <authorList>
            <person name="Brown P.J.B."/>
            <person name="Buechlein A."/>
            <person name="Hemmerich C."/>
            <person name="Brun Y.V."/>
        </authorList>
    </citation>
    <scope>NUCLEOTIDE SEQUENCE [LARGE SCALE GENOMIC DNA]</scope>
    <source>
        <strain evidence="3">C19</strain>
    </source>
</reference>
<feature type="transmembrane region" description="Helical" evidence="1">
    <location>
        <begin position="60"/>
        <end position="83"/>
    </location>
</feature>
<evidence type="ECO:0000313" key="3">
    <source>
        <dbReference type="Proteomes" id="UP000006512"/>
    </source>
</evidence>
<accession>F4QG35</accession>
<evidence type="ECO:0000256" key="1">
    <source>
        <dbReference type="SAM" id="Phobius"/>
    </source>
</evidence>